<comment type="caution">
    <text evidence="4">The sequence shown here is derived from an EMBL/GenBank/DDBJ whole genome shotgun (WGS) entry which is preliminary data.</text>
</comment>
<dbReference type="GO" id="GO:0008408">
    <property type="term" value="F:3'-5' exonuclease activity"/>
    <property type="evidence" value="ECO:0007669"/>
    <property type="project" value="InterPro"/>
</dbReference>
<dbReference type="CDD" id="cd07433">
    <property type="entry name" value="PHP_PolIIIA_DnaE1"/>
    <property type="match status" value="1"/>
</dbReference>
<organism evidence="4">
    <name type="scientific">Thiolapillus brandeum</name>
    <dbReference type="NCBI Taxonomy" id="1076588"/>
    <lineage>
        <taxon>Bacteria</taxon>
        <taxon>Pseudomonadati</taxon>
        <taxon>Pseudomonadota</taxon>
        <taxon>Gammaproteobacteria</taxon>
        <taxon>Chromatiales</taxon>
        <taxon>Sedimenticolaceae</taxon>
        <taxon>Thiolapillus</taxon>
    </lineage>
</organism>
<protein>
    <recommendedName>
        <fullName evidence="2">DNA polymerase III subunit alpha</fullName>
    </recommendedName>
</protein>
<dbReference type="Pfam" id="PF02811">
    <property type="entry name" value="PHP"/>
    <property type="match status" value="1"/>
</dbReference>
<feature type="domain" description="Polymerase/histidinol phosphatase N-terminal" evidence="3">
    <location>
        <begin position="6"/>
        <end position="73"/>
    </location>
</feature>
<dbReference type="InterPro" id="IPR004805">
    <property type="entry name" value="DnaE2/DnaE/PolC"/>
</dbReference>
<evidence type="ECO:0000259" key="3">
    <source>
        <dbReference type="SMART" id="SM00481"/>
    </source>
</evidence>
<dbReference type="SUPFAM" id="SSF89550">
    <property type="entry name" value="PHP domain-like"/>
    <property type="match status" value="1"/>
</dbReference>
<dbReference type="Proteomes" id="UP000886100">
    <property type="component" value="Unassembled WGS sequence"/>
</dbReference>
<dbReference type="AlphaFoldDB" id="A0A7C5MWX1"/>
<dbReference type="PANTHER" id="PTHR32294:SF0">
    <property type="entry name" value="DNA POLYMERASE III SUBUNIT ALPHA"/>
    <property type="match status" value="1"/>
</dbReference>
<dbReference type="GO" id="GO:0005737">
    <property type="term" value="C:cytoplasm"/>
    <property type="evidence" value="ECO:0007669"/>
    <property type="project" value="UniProtKB-SubCell"/>
</dbReference>
<proteinExistence type="predicted"/>
<dbReference type="EMBL" id="DROM01000241">
    <property type="protein sequence ID" value="HHH13361.1"/>
    <property type="molecule type" value="Genomic_DNA"/>
</dbReference>
<accession>A0A7C5MWX1</accession>
<sequence length="290" mass="32668">MTTQFVHLHLHTEYSMVDSVVRIKPLMEKVAAQGMPAVALTDQSNLFALVKFYRAAIAAGIKPIVGVDVWLRNEEQVNQPFRMVLLAQNATGYANLRLLVSRSYQEGQHLGRPMLEREWLTPERCEGLIALSGGRQGDVGRALLAGNGGLAEELLDGWLESFGDRYYLQLVRTGRPEEEECLHASVELAARRQVPVVATNEVCFLEPDNFQAHEVRVCIHQGRTLDDPRRPRDYSPQQYLRSPEEMAELFADIPEALANTVEIARRCTIELELGRNYLPDFPVPDGLTMD</sequence>
<evidence type="ECO:0000313" key="4">
    <source>
        <dbReference type="EMBL" id="HHH13361.1"/>
    </source>
</evidence>
<dbReference type="SMART" id="SM00481">
    <property type="entry name" value="POLIIIAc"/>
    <property type="match status" value="1"/>
</dbReference>
<dbReference type="InterPro" id="IPR049821">
    <property type="entry name" value="PolIIIA_DnaE1_PHP"/>
</dbReference>
<evidence type="ECO:0000256" key="2">
    <source>
        <dbReference type="ARBA" id="ARBA00019114"/>
    </source>
</evidence>
<dbReference type="GO" id="GO:0006260">
    <property type="term" value="P:DNA replication"/>
    <property type="evidence" value="ECO:0007669"/>
    <property type="project" value="InterPro"/>
</dbReference>
<dbReference type="InterPro" id="IPR016195">
    <property type="entry name" value="Pol/histidinol_Pase-like"/>
</dbReference>
<name>A0A7C5MWX1_9GAMM</name>
<dbReference type="InterPro" id="IPR003141">
    <property type="entry name" value="Pol/His_phosphatase_N"/>
</dbReference>
<comment type="subcellular location">
    <subcellularLocation>
        <location evidence="1">Cytoplasm</location>
    </subcellularLocation>
</comment>
<dbReference type="PANTHER" id="PTHR32294">
    <property type="entry name" value="DNA POLYMERASE III SUBUNIT ALPHA"/>
    <property type="match status" value="1"/>
</dbReference>
<evidence type="ECO:0000256" key="1">
    <source>
        <dbReference type="ARBA" id="ARBA00004496"/>
    </source>
</evidence>
<feature type="non-terminal residue" evidence="4">
    <location>
        <position position="290"/>
    </location>
</feature>
<dbReference type="Gene3D" id="3.20.20.140">
    <property type="entry name" value="Metal-dependent hydrolases"/>
    <property type="match status" value="1"/>
</dbReference>
<gene>
    <name evidence="4" type="ORF">ENJ98_03925</name>
</gene>
<reference evidence="4" key="1">
    <citation type="journal article" date="2020" name="mSystems">
        <title>Genome- and Community-Level Interaction Insights into Carbon Utilization and Element Cycling Functions of Hydrothermarchaeota in Hydrothermal Sediment.</title>
        <authorList>
            <person name="Zhou Z."/>
            <person name="Liu Y."/>
            <person name="Xu W."/>
            <person name="Pan J."/>
            <person name="Luo Z.H."/>
            <person name="Li M."/>
        </authorList>
    </citation>
    <scope>NUCLEOTIDE SEQUENCE [LARGE SCALE GENOMIC DNA]</scope>
    <source>
        <strain evidence="4">HyVt-535</strain>
    </source>
</reference>
<dbReference type="InterPro" id="IPR004013">
    <property type="entry name" value="PHP_dom"/>
</dbReference>